<comment type="caution">
    <text evidence="2">The sequence shown here is derived from an EMBL/GenBank/DDBJ whole genome shotgun (WGS) entry which is preliminary data.</text>
</comment>
<dbReference type="PANTHER" id="PTHR33273">
    <property type="entry name" value="DOMAIN-CONTAINING PROTEIN, PUTATIVE-RELATED"/>
    <property type="match status" value="1"/>
</dbReference>
<sequence>MVLLRVLQINLNHSRAAHSAAFMTAVENSCDFLCVQDPYVVDGFPLGDALGYPMFSSNRGNCVIYCLNSNLNYSFKNSTLNSVSINIHFSKFILSLTNVYFQPHDDMDNLILEISQIDLNGSLDLLVGDFNARSQIWGYGLEDRRGQILSEFIASNNFSICNRTDLGPTFVCERAQGFPDLSLLSTALQDLFDSWWILDKDSLIDHRTFPTNALNVFLGLPPLHVVANSLFIKFKIWYASCDDYDFINTNNLDFYIKVNNLDLNLRLIELPNYISDADFDVYTDGSGIDGHAAYLFRFKIFNSPNCICGGLGDPDHYAFDCSHTSDFHLTRPAACNKPAWFKSVLNNPNALFRMERICSIAQKICDDLKSLVN</sequence>
<dbReference type="PANTHER" id="PTHR33273:SF2">
    <property type="entry name" value="ENDONUCLEASE_EXONUCLEASE_PHOSPHATASE DOMAIN-CONTAINING PROTEIN"/>
    <property type="match status" value="1"/>
</dbReference>
<keyword evidence="3" id="KW-1185">Reference proteome</keyword>
<dbReference type="InterPro" id="IPR036691">
    <property type="entry name" value="Endo/exonu/phosph_ase_sf"/>
</dbReference>
<dbReference type="SUPFAM" id="SSF56219">
    <property type="entry name" value="DNase I-like"/>
    <property type="match status" value="1"/>
</dbReference>
<gene>
    <name evidence="2" type="ORF">AVEN_234045_1</name>
</gene>
<dbReference type="GO" id="GO:0003824">
    <property type="term" value="F:catalytic activity"/>
    <property type="evidence" value="ECO:0007669"/>
    <property type="project" value="InterPro"/>
</dbReference>
<dbReference type="AlphaFoldDB" id="A0A4Y2FI33"/>
<accession>A0A4Y2FI33</accession>
<dbReference type="Gene3D" id="3.60.10.10">
    <property type="entry name" value="Endonuclease/exonuclease/phosphatase"/>
    <property type="match status" value="1"/>
</dbReference>
<dbReference type="EMBL" id="BGPR01000947">
    <property type="protein sequence ID" value="GBM40911.1"/>
    <property type="molecule type" value="Genomic_DNA"/>
</dbReference>
<feature type="domain" description="Endonuclease/exonuclease/phosphatase" evidence="1">
    <location>
        <begin position="96"/>
        <end position="207"/>
    </location>
</feature>
<dbReference type="InterPro" id="IPR005135">
    <property type="entry name" value="Endo/exonuclease/phosphatase"/>
</dbReference>
<protein>
    <recommendedName>
        <fullName evidence="1">Endonuclease/exonuclease/phosphatase domain-containing protein</fullName>
    </recommendedName>
</protein>
<name>A0A4Y2FI33_ARAVE</name>
<dbReference type="Proteomes" id="UP000499080">
    <property type="component" value="Unassembled WGS sequence"/>
</dbReference>
<dbReference type="Pfam" id="PF14529">
    <property type="entry name" value="Exo_endo_phos_2"/>
    <property type="match status" value="1"/>
</dbReference>
<organism evidence="2 3">
    <name type="scientific">Araneus ventricosus</name>
    <name type="common">Orbweaver spider</name>
    <name type="synonym">Epeira ventricosa</name>
    <dbReference type="NCBI Taxonomy" id="182803"/>
    <lineage>
        <taxon>Eukaryota</taxon>
        <taxon>Metazoa</taxon>
        <taxon>Ecdysozoa</taxon>
        <taxon>Arthropoda</taxon>
        <taxon>Chelicerata</taxon>
        <taxon>Arachnida</taxon>
        <taxon>Araneae</taxon>
        <taxon>Araneomorphae</taxon>
        <taxon>Entelegynae</taxon>
        <taxon>Araneoidea</taxon>
        <taxon>Araneidae</taxon>
        <taxon>Araneus</taxon>
    </lineage>
</organism>
<evidence type="ECO:0000313" key="3">
    <source>
        <dbReference type="Proteomes" id="UP000499080"/>
    </source>
</evidence>
<reference evidence="2 3" key="1">
    <citation type="journal article" date="2019" name="Sci. Rep.">
        <title>Orb-weaving spider Araneus ventricosus genome elucidates the spidroin gene catalogue.</title>
        <authorList>
            <person name="Kono N."/>
            <person name="Nakamura H."/>
            <person name="Ohtoshi R."/>
            <person name="Moran D.A.P."/>
            <person name="Shinohara A."/>
            <person name="Yoshida Y."/>
            <person name="Fujiwara M."/>
            <person name="Mori M."/>
            <person name="Tomita M."/>
            <person name="Arakawa K."/>
        </authorList>
    </citation>
    <scope>NUCLEOTIDE SEQUENCE [LARGE SCALE GENOMIC DNA]</scope>
</reference>
<evidence type="ECO:0000313" key="2">
    <source>
        <dbReference type="EMBL" id="GBM40911.1"/>
    </source>
</evidence>
<evidence type="ECO:0000259" key="1">
    <source>
        <dbReference type="Pfam" id="PF14529"/>
    </source>
</evidence>
<proteinExistence type="predicted"/>
<dbReference type="OrthoDB" id="6437148at2759"/>